<dbReference type="Proteomes" id="UP000523795">
    <property type="component" value="Unassembled WGS sequence"/>
</dbReference>
<sequence>KELLGTDRVLVIGRADEERVVKLSGSLMRERLRVGDAISIDGRSGYALEKIPRSEVENLI</sequence>
<dbReference type="InterPro" id="IPR012340">
    <property type="entry name" value="NA-bd_OB-fold"/>
</dbReference>
<evidence type="ECO:0000313" key="3">
    <source>
        <dbReference type="Proteomes" id="UP000523795"/>
    </source>
</evidence>
<dbReference type="Pfam" id="PF16450">
    <property type="entry name" value="Prot_ATP_ID_OB_C"/>
    <property type="match status" value="1"/>
</dbReference>
<reference evidence="2 3" key="1">
    <citation type="submission" date="2020-04" db="EMBL/GenBank/DDBJ databases">
        <authorList>
            <person name="Liu S."/>
        </authorList>
    </citation>
    <scope>NUCLEOTIDE SEQUENCE [LARGE SCALE GENOMIC DNA]</scope>
    <source>
        <strain evidence="2 3">CGMCC 1.15091</strain>
    </source>
</reference>
<keyword evidence="3" id="KW-1185">Reference proteome</keyword>
<feature type="non-terminal residue" evidence="2">
    <location>
        <position position="1"/>
    </location>
</feature>
<feature type="domain" description="Proteasomal ATPase second OB" evidence="1">
    <location>
        <begin position="1"/>
        <end position="52"/>
    </location>
</feature>
<dbReference type="InterPro" id="IPR032501">
    <property type="entry name" value="Prot_ATP_ID_OB_2nd"/>
</dbReference>
<feature type="non-terminal residue" evidence="2">
    <location>
        <position position="60"/>
    </location>
</feature>
<dbReference type="EMBL" id="JAAZSR010000013">
    <property type="protein sequence ID" value="NKX49357.1"/>
    <property type="molecule type" value="Genomic_DNA"/>
</dbReference>
<name>A0ABX1JJ50_9MICC</name>
<gene>
    <name evidence="2" type="ORF">HER39_01920</name>
</gene>
<dbReference type="GO" id="GO:0000502">
    <property type="term" value="C:proteasome complex"/>
    <property type="evidence" value="ECO:0007669"/>
    <property type="project" value="UniProtKB-KW"/>
</dbReference>
<dbReference type="Gene3D" id="2.40.50.140">
    <property type="entry name" value="Nucleic acid-binding proteins"/>
    <property type="match status" value="1"/>
</dbReference>
<comment type="caution">
    <text evidence="2">The sequence shown here is derived from an EMBL/GenBank/DDBJ whole genome shotgun (WGS) entry which is preliminary data.</text>
</comment>
<proteinExistence type="predicted"/>
<organism evidence="2 3">
    <name type="scientific">Arthrobacter deserti</name>
    <dbReference type="NCBI Taxonomy" id="1742687"/>
    <lineage>
        <taxon>Bacteria</taxon>
        <taxon>Bacillati</taxon>
        <taxon>Actinomycetota</taxon>
        <taxon>Actinomycetes</taxon>
        <taxon>Micrococcales</taxon>
        <taxon>Micrococcaceae</taxon>
        <taxon>Arthrobacter</taxon>
    </lineage>
</organism>
<accession>A0ABX1JJ50</accession>
<evidence type="ECO:0000259" key="1">
    <source>
        <dbReference type="Pfam" id="PF16450"/>
    </source>
</evidence>
<evidence type="ECO:0000313" key="2">
    <source>
        <dbReference type="EMBL" id="NKX49357.1"/>
    </source>
</evidence>
<protein>
    <submittedName>
        <fullName evidence="2">Proteasome ATPase</fullName>
    </submittedName>
</protein>
<keyword evidence="2" id="KW-0647">Proteasome</keyword>